<evidence type="ECO:0000256" key="1">
    <source>
        <dbReference type="SAM" id="MobiDB-lite"/>
    </source>
</evidence>
<accession>E9E810</accession>
<dbReference type="EMBL" id="GL698518">
    <property type="protein sequence ID" value="EFY88017.1"/>
    <property type="molecule type" value="Genomic_DNA"/>
</dbReference>
<dbReference type="KEGG" id="maw:19250319"/>
<dbReference type="STRING" id="655827.E9E810"/>
<feature type="region of interest" description="Disordered" evidence="1">
    <location>
        <begin position="1"/>
        <end position="33"/>
    </location>
</feature>
<dbReference type="AlphaFoldDB" id="E9E810"/>
<dbReference type="GeneID" id="19250319"/>
<gene>
    <name evidence="2" type="ORF">MAC_06008</name>
</gene>
<dbReference type="Proteomes" id="UP000002499">
    <property type="component" value="Unassembled WGS sequence"/>
</dbReference>
<proteinExistence type="predicted"/>
<organism evidence="3">
    <name type="scientific">Metarhizium acridum (strain CQMa 102)</name>
    <dbReference type="NCBI Taxonomy" id="655827"/>
    <lineage>
        <taxon>Eukaryota</taxon>
        <taxon>Fungi</taxon>
        <taxon>Dikarya</taxon>
        <taxon>Ascomycota</taxon>
        <taxon>Pezizomycotina</taxon>
        <taxon>Sordariomycetes</taxon>
        <taxon>Hypocreomycetidae</taxon>
        <taxon>Hypocreales</taxon>
        <taxon>Clavicipitaceae</taxon>
        <taxon>Metarhizium</taxon>
    </lineage>
</organism>
<evidence type="ECO:0000313" key="2">
    <source>
        <dbReference type="EMBL" id="EFY88017.1"/>
    </source>
</evidence>
<sequence length="101" mass="11187">MNNWGSLWEGQHEQAEPCDEGCIFGSSDDEEPGELLECCDEQRPQALQSLVVNASVKEGVTVRDYVPAVHLWLMEHFDAISSAANVWDKAPADQKLVVNCV</sequence>
<dbReference type="OrthoDB" id="3944545at2759"/>
<keyword evidence="3" id="KW-1185">Reference proteome</keyword>
<dbReference type="InParanoid" id="E9E810"/>
<protein>
    <submittedName>
        <fullName evidence="2">Uncharacterized protein</fullName>
    </submittedName>
</protein>
<name>E9E810_METAQ</name>
<dbReference type="HOGENOM" id="CLU_2574380_0_0_1"/>
<evidence type="ECO:0000313" key="3">
    <source>
        <dbReference type="Proteomes" id="UP000002499"/>
    </source>
</evidence>
<reference evidence="2 3" key="1">
    <citation type="journal article" date="2011" name="PLoS Genet.">
        <title>Genome sequencing and comparative transcriptomics of the model entomopathogenic fungi Metarhizium anisopliae and M. acridum.</title>
        <authorList>
            <person name="Gao Q."/>
            <person name="Jin K."/>
            <person name="Ying S.H."/>
            <person name="Zhang Y."/>
            <person name="Xiao G."/>
            <person name="Shang Y."/>
            <person name="Duan Z."/>
            <person name="Hu X."/>
            <person name="Xie X.Q."/>
            <person name="Zhou G."/>
            <person name="Peng G."/>
            <person name="Luo Z."/>
            <person name="Huang W."/>
            <person name="Wang B."/>
            <person name="Fang W."/>
            <person name="Wang S."/>
            <person name="Zhong Y."/>
            <person name="Ma L.J."/>
            <person name="St Leger R.J."/>
            <person name="Zhao G.P."/>
            <person name="Pei Y."/>
            <person name="Feng M.G."/>
            <person name="Xia Y."/>
            <person name="Wang C."/>
        </authorList>
    </citation>
    <scope>NUCLEOTIDE SEQUENCE [LARGE SCALE GENOMIC DNA]</scope>
    <source>
        <strain evidence="2 3">CQMa 102</strain>
    </source>
</reference>